<dbReference type="InterPro" id="IPR001482">
    <property type="entry name" value="T2SS/T4SS_dom"/>
</dbReference>
<accession>A0A9Q8ZQK5</accession>
<gene>
    <name evidence="5" type="primary">tadA</name>
    <name evidence="5" type="ORF">M3M40_03140</name>
</gene>
<dbReference type="PANTHER" id="PTHR30258">
    <property type="entry name" value="TYPE II SECRETION SYSTEM PROTEIN GSPE-RELATED"/>
    <property type="match status" value="1"/>
</dbReference>
<evidence type="ECO:0000313" key="5">
    <source>
        <dbReference type="EMBL" id="USS89785.1"/>
    </source>
</evidence>
<dbReference type="InterPro" id="IPR047667">
    <property type="entry name" value="ATPase_ComGA"/>
</dbReference>
<dbReference type="AlphaFoldDB" id="A0A9Q8ZQK5"/>
<comment type="similarity">
    <text evidence="1">Belongs to the GSP E family.</text>
</comment>
<evidence type="ECO:0000256" key="1">
    <source>
        <dbReference type="ARBA" id="ARBA00006611"/>
    </source>
</evidence>
<dbReference type="GO" id="GO:0005886">
    <property type="term" value="C:plasma membrane"/>
    <property type="evidence" value="ECO:0007669"/>
    <property type="project" value="TreeGrafter"/>
</dbReference>
<proteinExistence type="inferred from homology"/>
<evidence type="ECO:0000259" key="4">
    <source>
        <dbReference type="Pfam" id="PF00437"/>
    </source>
</evidence>
<dbReference type="CDD" id="cd01129">
    <property type="entry name" value="PulE-GspE-like"/>
    <property type="match status" value="1"/>
</dbReference>
<protein>
    <submittedName>
        <fullName evidence="5">Flp pilus assembly complex ATPase component TadA</fullName>
    </submittedName>
</protein>
<dbReference type="RefSeq" id="WP_252767332.1">
    <property type="nucleotide sequence ID" value="NZ_CP097119.1"/>
</dbReference>
<dbReference type="PANTHER" id="PTHR30258:SF2">
    <property type="entry name" value="COMG OPERON PROTEIN 1"/>
    <property type="match status" value="1"/>
</dbReference>
<dbReference type="Proteomes" id="UP001055911">
    <property type="component" value="Chromosome"/>
</dbReference>
<dbReference type="NCBIfam" id="NF041000">
    <property type="entry name" value="ATPase_ComGA"/>
    <property type="match status" value="1"/>
</dbReference>
<evidence type="ECO:0000256" key="2">
    <source>
        <dbReference type="ARBA" id="ARBA00022741"/>
    </source>
</evidence>
<keyword evidence="2" id="KW-0547">Nucleotide-binding</keyword>
<evidence type="ECO:0000313" key="6">
    <source>
        <dbReference type="Proteomes" id="UP001055911"/>
    </source>
</evidence>
<organism evidence="5 6">
    <name type="scientific">Fructilactobacillus cliffordii</name>
    <dbReference type="NCBI Taxonomy" id="2940299"/>
    <lineage>
        <taxon>Bacteria</taxon>
        <taxon>Bacillati</taxon>
        <taxon>Bacillota</taxon>
        <taxon>Bacilli</taxon>
        <taxon>Lactobacillales</taxon>
        <taxon>Lactobacillaceae</taxon>
        <taxon>Fructilactobacillus</taxon>
    </lineage>
</organism>
<dbReference type="Gene3D" id="3.30.450.90">
    <property type="match status" value="1"/>
</dbReference>
<dbReference type="Gene3D" id="3.40.50.300">
    <property type="entry name" value="P-loop containing nucleotide triphosphate hydrolases"/>
    <property type="match status" value="1"/>
</dbReference>
<reference evidence="5" key="1">
    <citation type="submission" date="2022-05" db="EMBL/GenBank/DDBJ databases">
        <authorList>
            <person name="Oliphant S.A."/>
            <person name="Watson-Haigh N.S."/>
            <person name="Sumby K.M."/>
            <person name="Gardner J.M."/>
            <person name="Jiranek V."/>
        </authorList>
    </citation>
    <scope>NUCLEOTIDE SEQUENCE</scope>
    <source>
        <strain evidence="5">KI4_B1</strain>
    </source>
</reference>
<dbReference type="InterPro" id="IPR027417">
    <property type="entry name" value="P-loop_NTPase"/>
</dbReference>
<dbReference type="SUPFAM" id="SSF52540">
    <property type="entry name" value="P-loop containing nucleoside triphosphate hydrolases"/>
    <property type="match status" value="1"/>
</dbReference>
<dbReference type="GO" id="GO:0016887">
    <property type="term" value="F:ATP hydrolysis activity"/>
    <property type="evidence" value="ECO:0007669"/>
    <property type="project" value="TreeGrafter"/>
</dbReference>
<sequence length="319" mass="36204">MEIKQLFQEILTLAIEKRASDVYFLPKSTNYEVKMHTVAGVIQLSELNKGTAQRVLTYCKYRGGMSIAEKRRPQLGSLHFHWRDRFFRIRLATVGSFNQHESLVLRIIYDGDDQHCQFFNPQILPQLRQLTHHRGLLLFAGPTGSGKTTTIYELARSLPATEMIMAIEDPVEIFEDRFLQLEVNEQAGMTYSNLLKVGLRQRPDAFIIGEIRDQETAQIAIRAALSGHLVLSTIHAKNLAGIEARLLDLKVTKAQYQAALTATIYQRLLPSTQTGTKALVAWQGGQQTQTKGRSWQVELQRTKEKGLITDECFQKFTNG</sequence>
<feature type="domain" description="Bacterial type II secretion system protein E" evidence="4">
    <location>
        <begin position="3"/>
        <end position="286"/>
    </location>
</feature>
<dbReference type="EMBL" id="CP097119">
    <property type="protein sequence ID" value="USS89785.1"/>
    <property type="molecule type" value="Genomic_DNA"/>
</dbReference>
<dbReference type="GO" id="GO:0005524">
    <property type="term" value="F:ATP binding"/>
    <property type="evidence" value="ECO:0007669"/>
    <property type="project" value="UniProtKB-KW"/>
</dbReference>
<dbReference type="Pfam" id="PF00437">
    <property type="entry name" value="T2SSE"/>
    <property type="match status" value="1"/>
</dbReference>
<keyword evidence="6" id="KW-1185">Reference proteome</keyword>
<keyword evidence="3" id="KW-0067">ATP-binding</keyword>
<name>A0A9Q8ZQK5_9LACO</name>
<evidence type="ECO:0000256" key="3">
    <source>
        <dbReference type="ARBA" id="ARBA00022840"/>
    </source>
</evidence>